<protein>
    <submittedName>
        <fullName evidence="1">Uncharacterized protein</fullName>
    </submittedName>
</protein>
<reference evidence="1" key="1">
    <citation type="submission" date="2022-02" db="EMBL/GenBank/DDBJ databases">
        <title>Plant Genome Project.</title>
        <authorList>
            <person name="Zhang R.-G."/>
        </authorList>
    </citation>
    <scope>NUCLEOTIDE SEQUENCE</scope>
    <source>
        <strain evidence="1">AT1</strain>
    </source>
</reference>
<accession>A0ACC0QBV1</accession>
<comment type="caution">
    <text evidence="1">The sequence shown here is derived from an EMBL/GenBank/DDBJ whole genome shotgun (WGS) entry which is preliminary data.</text>
</comment>
<gene>
    <name evidence="1" type="ORF">RHMOL_Rhmol01G0379200</name>
</gene>
<sequence length="69" mass="7259">MELLFREKEERGTRKKGGSKKINMHDANQAGMGQNPAYGGAYGAAPHLSQIPYMGGAKSAVPEAPASAK</sequence>
<evidence type="ECO:0000313" key="2">
    <source>
        <dbReference type="Proteomes" id="UP001062846"/>
    </source>
</evidence>
<evidence type="ECO:0000313" key="1">
    <source>
        <dbReference type="EMBL" id="KAI8574764.1"/>
    </source>
</evidence>
<proteinExistence type="predicted"/>
<organism evidence="1 2">
    <name type="scientific">Rhododendron molle</name>
    <name type="common">Chinese azalea</name>
    <name type="synonym">Azalea mollis</name>
    <dbReference type="NCBI Taxonomy" id="49168"/>
    <lineage>
        <taxon>Eukaryota</taxon>
        <taxon>Viridiplantae</taxon>
        <taxon>Streptophyta</taxon>
        <taxon>Embryophyta</taxon>
        <taxon>Tracheophyta</taxon>
        <taxon>Spermatophyta</taxon>
        <taxon>Magnoliopsida</taxon>
        <taxon>eudicotyledons</taxon>
        <taxon>Gunneridae</taxon>
        <taxon>Pentapetalae</taxon>
        <taxon>asterids</taxon>
        <taxon>Ericales</taxon>
        <taxon>Ericaceae</taxon>
        <taxon>Ericoideae</taxon>
        <taxon>Rhodoreae</taxon>
        <taxon>Rhododendron</taxon>
    </lineage>
</organism>
<name>A0ACC0QBV1_RHOML</name>
<keyword evidence="2" id="KW-1185">Reference proteome</keyword>
<dbReference type="EMBL" id="CM046388">
    <property type="protein sequence ID" value="KAI8574764.1"/>
    <property type="molecule type" value="Genomic_DNA"/>
</dbReference>
<dbReference type="Proteomes" id="UP001062846">
    <property type="component" value="Chromosome 1"/>
</dbReference>